<keyword evidence="2" id="KW-1185">Reference proteome</keyword>
<protein>
    <submittedName>
        <fullName evidence="1">Uncharacterized protein</fullName>
    </submittedName>
</protein>
<reference evidence="1 2" key="1">
    <citation type="submission" date="2018-05" db="EMBL/GenBank/DDBJ databases">
        <title>Acuticoccus sediminis sp. nov., isolated from deep-sea sediment of Indian Ocean.</title>
        <authorList>
            <person name="Liu X."/>
            <person name="Lai Q."/>
            <person name="Du Y."/>
            <person name="Sun F."/>
            <person name="Zhang X."/>
            <person name="Wang S."/>
            <person name="Shao Z."/>
        </authorList>
    </citation>
    <scope>NUCLEOTIDE SEQUENCE [LARGE SCALE GENOMIC DNA]</scope>
    <source>
        <strain evidence="1 2">PTG4-2</strain>
    </source>
</reference>
<gene>
    <name evidence="1" type="ORF">DLJ53_20100</name>
</gene>
<dbReference type="RefSeq" id="WP_111348570.1">
    <property type="nucleotide sequence ID" value="NZ_JAIWKD010000007.1"/>
</dbReference>
<evidence type="ECO:0000313" key="1">
    <source>
        <dbReference type="EMBL" id="RAI00032.1"/>
    </source>
</evidence>
<comment type="caution">
    <text evidence="1">The sequence shown here is derived from an EMBL/GenBank/DDBJ whole genome shotgun (WGS) entry which is preliminary data.</text>
</comment>
<dbReference type="OrthoDB" id="7889086at2"/>
<dbReference type="AlphaFoldDB" id="A0A8B2NSE1"/>
<dbReference type="EMBL" id="QHHQ01000004">
    <property type="protein sequence ID" value="RAI00032.1"/>
    <property type="molecule type" value="Genomic_DNA"/>
</dbReference>
<dbReference type="Proteomes" id="UP000249590">
    <property type="component" value="Unassembled WGS sequence"/>
</dbReference>
<accession>A0A8B2NSE1</accession>
<evidence type="ECO:0000313" key="2">
    <source>
        <dbReference type="Proteomes" id="UP000249590"/>
    </source>
</evidence>
<organism evidence="1 2">
    <name type="scientific">Acuticoccus sediminis</name>
    <dbReference type="NCBI Taxonomy" id="2184697"/>
    <lineage>
        <taxon>Bacteria</taxon>
        <taxon>Pseudomonadati</taxon>
        <taxon>Pseudomonadota</taxon>
        <taxon>Alphaproteobacteria</taxon>
        <taxon>Hyphomicrobiales</taxon>
        <taxon>Amorphaceae</taxon>
        <taxon>Acuticoccus</taxon>
    </lineage>
</organism>
<proteinExistence type="predicted"/>
<name>A0A8B2NSE1_9HYPH</name>
<sequence>MAIHSVFVSPRDRDGSGVDMRLRVLFNDVYRVGAEFWLIDSGRDAETVTRLIRTILAPGDKTFVGVLSRDVCSGLSEYAQAWLNAPGRNWGRAIRGLGELPSESLPISVAA</sequence>